<evidence type="ECO:0000313" key="1">
    <source>
        <dbReference type="EMBL" id="GGE21614.1"/>
    </source>
</evidence>
<evidence type="ECO:0000313" key="2">
    <source>
        <dbReference type="Proteomes" id="UP000612855"/>
    </source>
</evidence>
<keyword evidence="2" id="KW-1185">Reference proteome</keyword>
<organism evidence="1 2">
    <name type="scientific">Primorskyibacter flagellatus</name>
    <dbReference type="NCBI Taxonomy" id="1387277"/>
    <lineage>
        <taxon>Bacteria</taxon>
        <taxon>Pseudomonadati</taxon>
        <taxon>Pseudomonadota</taxon>
        <taxon>Alphaproteobacteria</taxon>
        <taxon>Rhodobacterales</taxon>
        <taxon>Roseobacteraceae</taxon>
        <taxon>Primorskyibacter</taxon>
    </lineage>
</organism>
<comment type="caution">
    <text evidence="1">The sequence shown here is derived from an EMBL/GenBank/DDBJ whole genome shotgun (WGS) entry which is preliminary data.</text>
</comment>
<dbReference type="AlphaFoldDB" id="A0A917EBJ5"/>
<accession>A0A917EBJ5</accession>
<protein>
    <submittedName>
        <fullName evidence="1">Uncharacterized protein</fullName>
    </submittedName>
</protein>
<gene>
    <name evidence="1" type="ORF">GCM10011360_07730</name>
</gene>
<name>A0A917EBJ5_9RHOB</name>
<dbReference type="Proteomes" id="UP000612855">
    <property type="component" value="Unassembled WGS sequence"/>
</dbReference>
<dbReference type="RefSeq" id="WP_188476352.1">
    <property type="nucleotide sequence ID" value="NZ_BMFJ01000001.1"/>
</dbReference>
<proteinExistence type="predicted"/>
<sequence length="108" mass="12025">MTLITKERQTSELSGHIEEIVTELKRLKSSLLLVHDLVETDDPGAVKEALRLSSDIRGFLKNTWELEAKIHDDKRQDLGIAGDIGFDLGAARDGIGCKLNRLRACCHD</sequence>
<reference evidence="2" key="1">
    <citation type="journal article" date="2019" name="Int. J. Syst. Evol. Microbiol.">
        <title>The Global Catalogue of Microorganisms (GCM) 10K type strain sequencing project: providing services to taxonomists for standard genome sequencing and annotation.</title>
        <authorList>
            <consortium name="The Broad Institute Genomics Platform"/>
            <consortium name="The Broad Institute Genome Sequencing Center for Infectious Disease"/>
            <person name="Wu L."/>
            <person name="Ma J."/>
        </authorList>
    </citation>
    <scope>NUCLEOTIDE SEQUENCE [LARGE SCALE GENOMIC DNA]</scope>
    <source>
        <strain evidence="2">CGMCC 1.12664</strain>
    </source>
</reference>
<dbReference type="EMBL" id="BMFJ01000001">
    <property type="protein sequence ID" value="GGE21614.1"/>
    <property type="molecule type" value="Genomic_DNA"/>
</dbReference>